<evidence type="ECO:0000313" key="2">
    <source>
        <dbReference type="Proteomes" id="UP000070700"/>
    </source>
</evidence>
<organism evidence="1 2">
    <name type="scientific">Mollisia scopiformis</name>
    <name type="common">Conifer needle endophyte fungus</name>
    <name type="synonym">Phialocephala scopiformis</name>
    <dbReference type="NCBI Taxonomy" id="149040"/>
    <lineage>
        <taxon>Eukaryota</taxon>
        <taxon>Fungi</taxon>
        <taxon>Dikarya</taxon>
        <taxon>Ascomycota</taxon>
        <taxon>Pezizomycotina</taxon>
        <taxon>Leotiomycetes</taxon>
        <taxon>Helotiales</taxon>
        <taxon>Mollisiaceae</taxon>
        <taxon>Mollisia</taxon>
    </lineage>
</organism>
<sequence length="259" mass="29409">MSSSDPWKEVAPSKDFPCKIPSADVLQHIHEVRDKAWDIRPYPCTGLGTFLQPTISKSPAYSTIISRLQSGDSFLDVGCYLSQDLKKLVFDGVSSDRLHGVDIVNHWDLGYEFFQDKKKFEARFIDTDILNPNEELRALVGKIDIISVTHVLHQWDWKTQIVAAKQLNALSKSGTLVVGLQIGTSEGAKKIKEDDTQWEMQQDLESWAEMWKIVGEETGTKWKSDAQLKTFAELGFVTEDTDYLTGKVRVLQFVITRNR</sequence>
<keyword evidence="2" id="KW-1185">Reference proteome</keyword>
<dbReference type="InterPro" id="IPR029063">
    <property type="entry name" value="SAM-dependent_MTases_sf"/>
</dbReference>
<accession>A0A194WXX5</accession>
<gene>
    <name evidence="1" type="ORF">LY89DRAFT_757061</name>
</gene>
<evidence type="ECO:0008006" key="3">
    <source>
        <dbReference type="Google" id="ProtNLM"/>
    </source>
</evidence>
<dbReference type="Proteomes" id="UP000070700">
    <property type="component" value="Unassembled WGS sequence"/>
</dbReference>
<dbReference type="OrthoDB" id="2094832at2759"/>
<dbReference type="InterPro" id="IPR051654">
    <property type="entry name" value="Meroterpenoid_MTases"/>
</dbReference>
<dbReference type="InParanoid" id="A0A194WXX5"/>
<dbReference type="RefSeq" id="XP_018066899.1">
    <property type="nucleotide sequence ID" value="XM_018221400.1"/>
</dbReference>
<dbReference type="GeneID" id="28831126"/>
<name>A0A194WXX5_MOLSC</name>
<dbReference type="PANTHER" id="PTHR35897:SF2">
    <property type="entry name" value="METHYLTRANSFERASE DOMAIN-CONTAINING PROTEIN"/>
    <property type="match status" value="1"/>
</dbReference>
<reference evidence="1 2" key="1">
    <citation type="submission" date="2015-10" db="EMBL/GenBank/DDBJ databases">
        <title>Full genome of DAOMC 229536 Phialocephala scopiformis, a fungal endophyte of spruce producing the potent anti-insectan compound rugulosin.</title>
        <authorList>
            <consortium name="DOE Joint Genome Institute"/>
            <person name="Walker A.K."/>
            <person name="Frasz S.L."/>
            <person name="Seifert K.A."/>
            <person name="Miller J.D."/>
            <person name="Mondo S.J."/>
            <person name="Labutti K."/>
            <person name="Lipzen A."/>
            <person name="Dockter R."/>
            <person name="Kennedy M."/>
            <person name="Grigoriev I.V."/>
            <person name="Spatafora J.W."/>
        </authorList>
    </citation>
    <scope>NUCLEOTIDE SEQUENCE [LARGE SCALE GENOMIC DNA]</scope>
    <source>
        <strain evidence="1 2">CBS 120377</strain>
    </source>
</reference>
<dbReference type="PANTHER" id="PTHR35897">
    <property type="entry name" value="METHYLTRANSFERASE AUSD"/>
    <property type="match status" value="1"/>
</dbReference>
<evidence type="ECO:0000313" key="1">
    <source>
        <dbReference type="EMBL" id="KUJ12544.1"/>
    </source>
</evidence>
<dbReference type="SUPFAM" id="SSF53335">
    <property type="entry name" value="S-adenosyl-L-methionine-dependent methyltransferases"/>
    <property type="match status" value="1"/>
</dbReference>
<dbReference type="AlphaFoldDB" id="A0A194WXX5"/>
<dbReference type="KEGG" id="psco:LY89DRAFT_757061"/>
<proteinExistence type="predicted"/>
<protein>
    <recommendedName>
        <fullName evidence="3">Methyltransferase domain-containing protein</fullName>
    </recommendedName>
</protein>
<dbReference type="Gene3D" id="3.40.50.150">
    <property type="entry name" value="Vaccinia Virus protein VP39"/>
    <property type="match status" value="1"/>
</dbReference>
<dbReference type="EMBL" id="KQ947424">
    <property type="protein sequence ID" value="KUJ12544.1"/>
    <property type="molecule type" value="Genomic_DNA"/>
</dbReference>